<keyword evidence="3 7" id="KW-0863">Zinc-finger</keyword>
<dbReference type="SMART" id="SM00184">
    <property type="entry name" value="RING"/>
    <property type="match status" value="1"/>
</dbReference>
<dbReference type="SMART" id="SM00490">
    <property type="entry name" value="HELICc"/>
    <property type="match status" value="1"/>
</dbReference>
<feature type="domain" description="Helicase C-terminal" evidence="11">
    <location>
        <begin position="1363"/>
        <end position="1531"/>
    </location>
</feature>
<accession>A0A6C1DWE5</accession>
<feature type="region of interest" description="Disordered" evidence="8">
    <location>
        <begin position="1297"/>
        <end position="1319"/>
    </location>
</feature>
<feature type="compositionally biased region" description="Basic and acidic residues" evidence="8">
    <location>
        <begin position="145"/>
        <end position="156"/>
    </location>
</feature>
<dbReference type="PROSITE" id="PS00518">
    <property type="entry name" value="ZF_RING_1"/>
    <property type="match status" value="1"/>
</dbReference>
<sequence>MSAVGALLAREYNVTAEKCDFFLENGSFDSVIAALPALNQEQETVTQKVSKNGKELINVASVNIEIPERISLSNNGRQLFKFIVDIEILPCENDNEATLVVSSDSVSLFQIGFKMENNSKIAVDKQLPLILDICAHKNQERALRNQLENRKSLERKPSRKRRKKNSNVNDPEKLLKSRIHELSLSYKDFECSPVVFRYNDSSLTWVLSFNLKLKFLNNKFNRFSVEANQILDLTFSNRDENEFERYHKHGHIHSNFIQKQFISQILEYSKDRLSKIKPFLPQSIPDLKVNLLPFQRESVEWMLIKEGHGNSLSDTPTVIDEVGLRDFMNEYYAYGYELIARSPDEVGPSLLWNKLTGYILTTEDAAHLYNQYRKERLSGDYPVCAKGVLAEEMGLGKTIEILSLILLNRRKLKDSEATFIDDENRTITKTKTTLIICPNAILKQWLEEIELHANSLKWYTYRGYNEIMKDCKTVDEAVQQLCQYDIIVTSYNIIATEVHHAEFNRSIRSRRLKSPKYDYSSPLALMQFYRIILDEVQMLRSSSTYSAKCTSLLHRIHTWGVSGTPIQNIYNFRMIMSYLKLHPFCDEVDFIRTLQEEIKLRNEAKDYTSTDFVCQLKGVRFSIKDCMNIFYRYDLCIRHSKANVASQIHIPRQHNFIIPLEFAPIEWDNYLNLWNNFLELSGYNSDGSGSPRVSNAFLNEWLSRLRYICCHALFPEILSTRQKRLHGHLSRISNIDDILISMRMDAFDSLIGYYRERFHLSIKQAQYELEISNTPAKALESFIKIRDDLMIHIRQKFNVEDPFDKSLNLSEDGDEHMDERFGEKETSSSDESDREINGAKNHDNHNNDGMLSNHLKKKGLRAMMNLLHDCYFFLGSVYYNLGTRKLEEADDKHRKEKTEEVVYSDVFPKNELEEIEENRLLEQENYANAEILRKSILSSEARKVDMTIKMARTKFAPMTSNIPLRLINIEFDHKNDYSSNLAVSRCFKSLSKLIEGLNEQTKNFNELLDELLITIYEPVHRTEDDDSTNKIIGNEEYSTSIDSQDKIFSLLGCLEIILQNRDNILTSESEVKIPKHLVPEGSIISKYQKQLLNSLRLISGTPLRTVFDELKNSRIVRRISSSNESESTIQNFEDYLLQYEVESKSLFKYNKQVRESLKILGSIYNAKTEYYSQLQRISDSLVSLHSLSAPQLSHLIRTINKSLGGTLDAKINNIESRLIYLRNLSRLKDTLNDNQILSCSICLGEVEIGAIIKCGHYFCKSCILTWLRAHSKCPICKGFCSISEVYNFKFKNSTEKREKEIQEPQREGADSSQDNSNENSIISNMSEVEKLFGNKYEQFHQINEVHQIHIKESFGAKIDFVIKLISYLRLKSEQENADPPQVILYSQKTEYLKVIGKVLKLYHIEHLACLSNTANVGETINNFKRQPSVTCLLLNVKTLGAGLNLINAKHIFLLDPILNNSDELQAMGRNNRIGQDEETFVWNFMIRNTVEENILRYKCILEERKRKEKSKKGDKYDEAQDETDNEESDDAKFEISVVDQEVSNEHLWNCFFHGSD</sequence>
<evidence type="ECO:0000256" key="6">
    <source>
        <dbReference type="ARBA" id="ARBA00022840"/>
    </source>
</evidence>
<dbReference type="Pfam" id="PF00176">
    <property type="entry name" value="SNF2-rel_dom"/>
    <property type="match status" value="1"/>
</dbReference>
<dbReference type="PROSITE" id="PS51194">
    <property type="entry name" value="HELICASE_CTER"/>
    <property type="match status" value="1"/>
</dbReference>
<feature type="region of interest" description="Disordered" evidence="8">
    <location>
        <begin position="1508"/>
        <end position="1534"/>
    </location>
</feature>
<dbReference type="Pfam" id="PF26021">
    <property type="entry name" value="Ferritin_C144_05"/>
    <property type="match status" value="1"/>
</dbReference>
<dbReference type="Pfam" id="PF13923">
    <property type="entry name" value="zf-C3HC4_2"/>
    <property type="match status" value="1"/>
</dbReference>
<evidence type="ECO:0000313" key="13">
    <source>
        <dbReference type="Proteomes" id="UP000501346"/>
    </source>
</evidence>
<dbReference type="GO" id="GO:0005634">
    <property type="term" value="C:nucleus"/>
    <property type="evidence" value="ECO:0007669"/>
    <property type="project" value="TreeGrafter"/>
</dbReference>
<dbReference type="InterPro" id="IPR027417">
    <property type="entry name" value="P-loop_NTPase"/>
</dbReference>
<dbReference type="PANTHER" id="PTHR45865:SF1">
    <property type="entry name" value="E3 UBIQUITIN-PROTEIN LIGASE SHPRH"/>
    <property type="match status" value="1"/>
</dbReference>
<evidence type="ECO:0000259" key="9">
    <source>
        <dbReference type="PROSITE" id="PS50089"/>
    </source>
</evidence>
<feature type="compositionally biased region" description="Basic and acidic residues" evidence="8">
    <location>
        <begin position="1297"/>
        <end position="1309"/>
    </location>
</feature>
<dbReference type="GO" id="GO:0006974">
    <property type="term" value="P:DNA damage response"/>
    <property type="evidence" value="ECO:0007669"/>
    <property type="project" value="TreeGrafter"/>
</dbReference>
<protein>
    <submittedName>
        <fullName evidence="12">E3 ubiquitin-protein ligase irc20</fullName>
    </submittedName>
</protein>
<keyword evidence="1" id="KW-0479">Metal-binding</keyword>
<evidence type="ECO:0000256" key="8">
    <source>
        <dbReference type="SAM" id="MobiDB-lite"/>
    </source>
</evidence>
<evidence type="ECO:0000256" key="2">
    <source>
        <dbReference type="ARBA" id="ARBA00022741"/>
    </source>
</evidence>
<dbReference type="InterPro" id="IPR059033">
    <property type="entry name" value="C144_05_dom"/>
</dbReference>
<dbReference type="GO" id="GO:0061630">
    <property type="term" value="F:ubiquitin protein ligase activity"/>
    <property type="evidence" value="ECO:0007669"/>
    <property type="project" value="TreeGrafter"/>
</dbReference>
<feature type="region of interest" description="Disordered" evidence="8">
    <location>
        <begin position="808"/>
        <end position="850"/>
    </location>
</feature>
<evidence type="ECO:0000256" key="5">
    <source>
        <dbReference type="ARBA" id="ARBA00022833"/>
    </source>
</evidence>
<dbReference type="Gene3D" id="3.40.50.10810">
    <property type="entry name" value="Tandem AAA-ATPase domain"/>
    <property type="match status" value="1"/>
</dbReference>
<dbReference type="PANTHER" id="PTHR45865">
    <property type="entry name" value="E3 UBIQUITIN-PROTEIN LIGASE SHPRH FAMILY MEMBER"/>
    <property type="match status" value="1"/>
</dbReference>
<dbReference type="CDD" id="cd18070">
    <property type="entry name" value="DEXQc_SHPRH"/>
    <property type="match status" value="1"/>
</dbReference>
<dbReference type="InterPro" id="IPR001650">
    <property type="entry name" value="Helicase_C-like"/>
</dbReference>
<dbReference type="Gene3D" id="3.30.40.10">
    <property type="entry name" value="Zinc/RING finger domain, C3HC4 (zinc finger)"/>
    <property type="match status" value="1"/>
</dbReference>
<dbReference type="InterPro" id="IPR038718">
    <property type="entry name" value="SNF2-like_sf"/>
</dbReference>
<dbReference type="FunFam" id="3.40.50.10810:FF:000088">
    <property type="entry name" value="Irc20p"/>
    <property type="match status" value="1"/>
</dbReference>
<evidence type="ECO:0000256" key="4">
    <source>
        <dbReference type="ARBA" id="ARBA00022801"/>
    </source>
</evidence>
<dbReference type="InterPro" id="IPR049730">
    <property type="entry name" value="SNF2/RAD54-like_C"/>
</dbReference>
<dbReference type="SUPFAM" id="SSF52540">
    <property type="entry name" value="P-loop containing nucleoside triphosphate hydrolases"/>
    <property type="match status" value="2"/>
</dbReference>
<dbReference type="PROSITE" id="PS51192">
    <property type="entry name" value="HELICASE_ATP_BIND_1"/>
    <property type="match status" value="1"/>
</dbReference>
<feature type="compositionally biased region" description="Basic and acidic residues" evidence="8">
    <location>
        <begin position="1508"/>
        <end position="1518"/>
    </location>
</feature>
<dbReference type="InterPro" id="IPR017907">
    <property type="entry name" value="Znf_RING_CS"/>
</dbReference>
<dbReference type="PROSITE" id="PS50089">
    <property type="entry name" value="ZF_RING_2"/>
    <property type="match status" value="1"/>
</dbReference>
<dbReference type="Gene3D" id="3.40.50.300">
    <property type="entry name" value="P-loop containing nucleotide triphosphate hydrolases"/>
    <property type="match status" value="1"/>
</dbReference>
<evidence type="ECO:0000256" key="7">
    <source>
        <dbReference type="PROSITE-ProRule" id="PRU00175"/>
    </source>
</evidence>
<feature type="domain" description="RING-type" evidence="9">
    <location>
        <begin position="1239"/>
        <end position="1277"/>
    </location>
</feature>
<dbReference type="InterPro" id="IPR000330">
    <property type="entry name" value="SNF2_N"/>
</dbReference>
<dbReference type="GO" id="GO:0008270">
    <property type="term" value="F:zinc ion binding"/>
    <property type="evidence" value="ECO:0007669"/>
    <property type="project" value="UniProtKB-KW"/>
</dbReference>
<dbReference type="Pfam" id="PF00271">
    <property type="entry name" value="Helicase_C"/>
    <property type="match status" value="1"/>
</dbReference>
<feature type="compositionally biased region" description="Low complexity" evidence="8">
    <location>
        <begin position="1310"/>
        <end position="1319"/>
    </location>
</feature>
<keyword evidence="6" id="KW-0067">ATP-binding</keyword>
<keyword evidence="5" id="KW-0862">Zinc</keyword>
<dbReference type="Proteomes" id="UP000501346">
    <property type="component" value="Chromosome ScXII"/>
</dbReference>
<keyword evidence="4" id="KW-0378">Hydrolase</keyword>
<dbReference type="EMBL" id="CP048993">
    <property type="protein sequence ID" value="QID81199.1"/>
    <property type="molecule type" value="Genomic_DNA"/>
</dbReference>
<feature type="domain" description="Helicase ATP-binding" evidence="10">
    <location>
        <begin position="387"/>
        <end position="583"/>
    </location>
</feature>
<dbReference type="GO" id="GO:0005524">
    <property type="term" value="F:ATP binding"/>
    <property type="evidence" value="ECO:0007669"/>
    <property type="project" value="InterPro"/>
</dbReference>
<keyword evidence="2" id="KW-0547">Nucleotide-binding</keyword>
<dbReference type="CDD" id="cd18793">
    <property type="entry name" value="SF2_C_SNF"/>
    <property type="match status" value="1"/>
</dbReference>
<dbReference type="GO" id="GO:0000209">
    <property type="term" value="P:protein polyubiquitination"/>
    <property type="evidence" value="ECO:0007669"/>
    <property type="project" value="TreeGrafter"/>
</dbReference>
<evidence type="ECO:0000256" key="1">
    <source>
        <dbReference type="ARBA" id="ARBA00022723"/>
    </source>
</evidence>
<proteinExistence type="predicted"/>
<evidence type="ECO:0000259" key="11">
    <source>
        <dbReference type="PROSITE" id="PS51194"/>
    </source>
</evidence>
<reference evidence="12 13" key="1">
    <citation type="journal article" date="2019" name="BMC Genomics">
        <title>Chromosome level assembly and comparative genome analysis confirm lager-brewing yeasts originated from a single hybridization.</title>
        <authorList>
            <person name="Salazar A.N."/>
            <person name="Gorter de Vries A.R."/>
            <person name="van den Broek M."/>
            <person name="Brouwers N."/>
            <person name="de la Torre Cortes P."/>
            <person name="Kuijpers N.G.A."/>
            <person name="Daran J.G."/>
            <person name="Abeel T."/>
        </authorList>
    </citation>
    <scope>NUCLEOTIDE SEQUENCE [LARGE SCALE GENOMIC DNA]</scope>
    <source>
        <strain evidence="12 13">CBS 1483</strain>
    </source>
</reference>
<dbReference type="GO" id="GO:0016787">
    <property type="term" value="F:hydrolase activity"/>
    <property type="evidence" value="ECO:0007669"/>
    <property type="project" value="UniProtKB-KW"/>
</dbReference>
<feature type="compositionally biased region" description="Acidic residues" evidence="8">
    <location>
        <begin position="1519"/>
        <end position="1529"/>
    </location>
</feature>
<organism evidence="12 13">
    <name type="scientific">Saccharomyces pastorianus</name>
    <name type="common">Lager yeast</name>
    <name type="synonym">Saccharomyces cerevisiae x Saccharomyces eubayanus</name>
    <dbReference type="NCBI Taxonomy" id="27292"/>
    <lineage>
        <taxon>Eukaryota</taxon>
        <taxon>Fungi</taxon>
        <taxon>Dikarya</taxon>
        <taxon>Ascomycota</taxon>
        <taxon>Saccharomycotina</taxon>
        <taxon>Saccharomycetes</taxon>
        <taxon>Saccharomycetales</taxon>
        <taxon>Saccharomycetaceae</taxon>
        <taxon>Saccharomyces</taxon>
    </lineage>
</organism>
<dbReference type="InterPro" id="IPR013083">
    <property type="entry name" value="Znf_RING/FYVE/PHD"/>
</dbReference>
<evidence type="ECO:0000259" key="10">
    <source>
        <dbReference type="PROSITE" id="PS51192"/>
    </source>
</evidence>
<name>A0A6C1DWE5_SACPS</name>
<feature type="compositionally biased region" description="Basic and acidic residues" evidence="8">
    <location>
        <begin position="817"/>
        <end position="827"/>
    </location>
</feature>
<gene>
    <name evidence="12" type="primary">IRC20_1</name>
    <name evidence="12" type="ORF">GRS66_003563</name>
</gene>
<dbReference type="SUPFAM" id="SSF57850">
    <property type="entry name" value="RING/U-box"/>
    <property type="match status" value="1"/>
</dbReference>
<dbReference type="InterPro" id="IPR052583">
    <property type="entry name" value="ATP-helicase/E3_Ub-Ligase"/>
</dbReference>
<dbReference type="SMART" id="SM00487">
    <property type="entry name" value="DEXDc"/>
    <property type="match status" value="1"/>
</dbReference>
<feature type="compositionally biased region" description="Basic and acidic residues" evidence="8">
    <location>
        <begin position="834"/>
        <end position="846"/>
    </location>
</feature>
<evidence type="ECO:0000256" key="3">
    <source>
        <dbReference type="ARBA" id="ARBA00022771"/>
    </source>
</evidence>
<evidence type="ECO:0000313" key="12">
    <source>
        <dbReference type="EMBL" id="QID81199.1"/>
    </source>
</evidence>
<keyword evidence="13" id="KW-1185">Reference proteome</keyword>
<feature type="region of interest" description="Disordered" evidence="8">
    <location>
        <begin position="145"/>
        <end position="170"/>
    </location>
</feature>
<dbReference type="InterPro" id="IPR014001">
    <property type="entry name" value="Helicase_ATP-bd"/>
</dbReference>
<dbReference type="InterPro" id="IPR001841">
    <property type="entry name" value="Znf_RING"/>
</dbReference>
<dbReference type="OrthoDB" id="5330228at2759"/>
<dbReference type="CDD" id="cd23135">
    <property type="entry name" value="RING-HC_IRC20-like"/>
    <property type="match status" value="1"/>
</dbReference>